<sequence>MASMSFSFMVIMSLVMGIVFNFHHVSLHHRQLCANHDYSWRAQGRWLNDSGLHSSWRSGGPCVERGGASYQHLGRHLLFFCQISGEGKKKVAFRPQTFVLRDLDFHMRKCSERKEQVKWNSLPEACYFCSGRTVVDK</sequence>
<evidence type="ECO:0000313" key="3">
    <source>
        <dbReference type="Proteomes" id="UP001605036"/>
    </source>
</evidence>
<gene>
    <name evidence="2" type="ORF">R1flu_017222</name>
</gene>
<proteinExistence type="predicted"/>
<keyword evidence="3" id="KW-1185">Reference proteome</keyword>
<evidence type="ECO:0000313" key="2">
    <source>
        <dbReference type="EMBL" id="KAL2603250.1"/>
    </source>
</evidence>
<dbReference type="AlphaFoldDB" id="A0ABD1XIK0"/>
<name>A0ABD1XIK0_9MARC</name>
<dbReference type="EMBL" id="JBHFFA010000019">
    <property type="protein sequence ID" value="KAL2603250.1"/>
    <property type="molecule type" value="Genomic_DNA"/>
</dbReference>
<dbReference type="Proteomes" id="UP001605036">
    <property type="component" value="Unassembled WGS sequence"/>
</dbReference>
<accession>A0ABD1XIK0</accession>
<evidence type="ECO:0000256" key="1">
    <source>
        <dbReference type="SAM" id="Phobius"/>
    </source>
</evidence>
<organism evidence="2 3">
    <name type="scientific">Riccia fluitans</name>
    <dbReference type="NCBI Taxonomy" id="41844"/>
    <lineage>
        <taxon>Eukaryota</taxon>
        <taxon>Viridiplantae</taxon>
        <taxon>Streptophyta</taxon>
        <taxon>Embryophyta</taxon>
        <taxon>Marchantiophyta</taxon>
        <taxon>Marchantiopsida</taxon>
        <taxon>Marchantiidae</taxon>
        <taxon>Marchantiales</taxon>
        <taxon>Ricciaceae</taxon>
        <taxon>Riccia</taxon>
    </lineage>
</organism>
<keyword evidence="1" id="KW-1133">Transmembrane helix</keyword>
<feature type="transmembrane region" description="Helical" evidence="1">
    <location>
        <begin position="6"/>
        <end position="22"/>
    </location>
</feature>
<keyword evidence="1" id="KW-0472">Membrane</keyword>
<comment type="caution">
    <text evidence="2">The sequence shown here is derived from an EMBL/GenBank/DDBJ whole genome shotgun (WGS) entry which is preliminary data.</text>
</comment>
<reference evidence="2 3" key="1">
    <citation type="submission" date="2024-09" db="EMBL/GenBank/DDBJ databases">
        <title>Chromosome-scale assembly of Riccia fluitans.</title>
        <authorList>
            <person name="Paukszto L."/>
            <person name="Sawicki J."/>
            <person name="Karawczyk K."/>
            <person name="Piernik-Szablinska J."/>
            <person name="Szczecinska M."/>
            <person name="Mazdziarz M."/>
        </authorList>
    </citation>
    <scope>NUCLEOTIDE SEQUENCE [LARGE SCALE GENOMIC DNA]</scope>
    <source>
        <strain evidence="2">Rf_01</strain>
        <tissue evidence="2">Aerial parts of the thallus</tissue>
    </source>
</reference>
<protein>
    <submittedName>
        <fullName evidence="2">Uncharacterized protein</fullName>
    </submittedName>
</protein>
<keyword evidence="1" id="KW-0812">Transmembrane</keyword>